<sequence length="306" mass="33198">MADGPSSNGNGDSSGEGGIWRGLRALLFGDDHNETLRERIEDAIDEADGEERGGSGQIKGDLSPLERKMLRNLLHFGERDAGDVGVPRADVIAVEEGTSFAELVQLFAEAGHSRLPVFREKLDRVIGMIHIKDVFAVLAAGAGPPSKITDLMRQPLYVPQSMGTLDLLAQMQASRTHLAIVLDEYSGTEGLITIEDLVEEIVGEIDDEHDDAPEALWVPIDNGGWDADARAELEDVAAAIDPRLGEVEEDIETLGGLAFILAGHVPEAGECLKHPSGWTLEVLEADATRVRRLRLHPPEQRAEIEE</sequence>
<dbReference type="InterPro" id="IPR036318">
    <property type="entry name" value="FAD-bd_PCMH-like_sf"/>
</dbReference>
<organism evidence="6 7">
    <name type="scientific">Sphingomonas suaedae</name>
    <dbReference type="NCBI Taxonomy" id="2599297"/>
    <lineage>
        <taxon>Bacteria</taxon>
        <taxon>Pseudomonadati</taxon>
        <taxon>Pseudomonadota</taxon>
        <taxon>Alphaproteobacteria</taxon>
        <taxon>Sphingomonadales</taxon>
        <taxon>Sphingomonadaceae</taxon>
        <taxon>Sphingomonas</taxon>
    </lineage>
</organism>
<dbReference type="Gene3D" id="3.30.465.10">
    <property type="match status" value="1"/>
</dbReference>
<evidence type="ECO:0000313" key="6">
    <source>
        <dbReference type="EMBL" id="QDX26698.1"/>
    </source>
</evidence>
<dbReference type="GO" id="GO:0050660">
    <property type="term" value="F:flavin adenine dinucleotide binding"/>
    <property type="evidence" value="ECO:0007669"/>
    <property type="project" value="InterPro"/>
</dbReference>
<dbReference type="GO" id="GO:0005886">
    <property type="term" value="C:plasma membrane"/>
    <property type="evidence" value="ECO:0007669"/>
    <property type="project" value="TreeGrafter"/>
</dbReference>
<evidence type="ECO:0000256" key="4">
    <source>
        <dbReference type="PROSITE-ProRule" id="PRU00703"/>
    </source>
</evidence>
<dbReference type="PANTHER" id="PTHR22777:SF27">
    <property type="entry name" value="MAGNESIUM AND COBALT EFFLUX PROTEIN CORC"/>
    <property type="match status" value="1"/>
</dbReference>
<keyword evidence="2" id="KW-0677">Repeat</keyword>
<dbReference type="SMART" id="SM01091">
    <property type="entry name" value="CorC_HlyC"/>
    <property type="match status" value="1"/>
</dbReference>
<dbReference type="Gene3D" id="3.10.580.10">
    <property type="entry name" value="CBS-domain"/>
    <property type="match status" value="1"/>
</dbReference>
<dbReference type="InterPro" id="IPR044751">
    <property type="entry name" value="Ion_transp-like_CBS"/>
</dbReference>
<evidence type="ECO:0000313" key="7">
    <source>
        <dbReference type="Proteomes" id="UP000318055"/>
    </source>
</evidence>
<evidence type="ECO:0000256" key="1">
    <source>
        <dbReference type="ARBA" id="ARBA00006446"/>
    </source>
</evidence>
<dbReference type="InterPro" id="IPR046342">
    <property type="entry name" value="CBS_dom_sf"/>
</dbReference>
<evidence type="ECO:0000256" key="2">
    <source>
        <dbReference type="ARBA" id="ARBA00022737"/>
    </source>
</evidence>
<keyword evidence="7" id="KW-1185">Reference proteome</keyword>
<name>A0A518RGW1_9SPHN</name>
<feature type="domain" description="CBS" evidence="5">
    <location>
        <begin position="86"/>
        <end position="146"/>
    </location>
</feature>
<proteinExistence type="inferred from homology"/>
<accession>A0A518RGW1</accession>
<dbReference type="PROSITE" id="PS51371">
    <property type="entry name" value="CBS"/>
    <property type="match status" value="2"/>
</dbReference>
<dbReference type="PANTHER" id="PTHR22777">
    <property type="entry name" value="HEMOLYSIN-RELATED"/>
    <property type="match status" value="1"/>
</dbReference>
<protein>
    <submittedName>
        <fullName evidence="6">HlyC/CorC family transporter</fullName>
    </submittedName>
</protein>
<dbReference type="SMART" id="SM00116">
    <property type="entry name" value="CBS"/>
    <property type="match status" value="1"/>
</dbReference>
<feature type="domain" description="CBS" evidence="5">
    <location>
        <begin position="151"/>
        <end position="208"/>
    </location>
</feature>
<dbReference type="Proteomes" id="UP000318055">
    <property type="component" value="Chromosome"/>
</dbReference>
<reference evidence="6 7" key="1">
    <citation type="submission" date="2019-07" db="EMBL/GenBank/DDBJ databases">
        <title>Sphingomonas alkalisoli sp. nov., isolated from rhizosphere soil of Suaedae salsa.</title>
        <authorList>
            <person name="Zhang H."/>
            <person name="Xu L."/>
            <person name="Zhang J.-X."/>
            <person name="Sun J.-Q."/>
        </authorList>
    </citation>
    <scope>NUCLEOTIDE SEQUENCE [LARGE SCALE GENOMIC DNA]</scope>
    <source>
        <strain evidence="6 7">XS-10</strain>
    </source>
</reference>
<dbReference type="InterPro" id="IPR016169">
    <property type="entry name" value="FAD-bd_PCMH_sub2"/>
</dbReference>
<dbReference type="KEGG" id="ssua:FPZ54_12215"/>
<dbReference type="OrthoDB" id="9797674at2"/>
<dbReference type="InterPro" id="IPR000644">
    <property type="entry name" value="CBS_dom"/>
</dbReference>
<dbReference type="EMBL" id="CP042239">
    <property type="protein sequence ID" value="QDX26698.1"/>
    <property type="molecule type" value="Genomic_DNA"/>
</dbReference>
<evidence type="ECO:0000259" key="5">
    <source>
        <dbReference type="PROSITE" id="PS51371"/>
    </source>
</evidence>
<dbReference type="CDD" id="cd04590">
    <property type="entry name" value="CBS_pair_CorC_HlyC_assoc"/>
    <property type="match status" value="1"/>
</dbReference>
<dbReference type="SUPFAM" id="SSF54631">
    <property type="entry name" value="CBS-domain pair"/>
    <property type="match status" value="1"/>
</dbReference>
<dbReference type="InterPro" id="IPR005170">
    <property type="entry name" value="Transptr-assoc_dom"/>
</dbReference>
<dbReference type="AlphaFoldDB" id="A0A518RGW1"/>
<dbReference type="SUPFAM" id="SSF56176">
    <property type="entry name" value="FAD-binding/transporter-associated domain-like"/>
    <property type="match status" value="1"/>
</dbReference>
<dbReference type="FunFam" id="3.10.580.10:FF:000002">
    <property type="entry name" value="Magnesium/cobalt efflux protein CorC"/>
    <property type="match status" value="1"/>
</dbReference>
<keyword evidence="3 4" id="KW-0129">CBS domain</keyword>
<evidence type="ECO:0000256" key="3">
    <source>
        <dbReference type="ARBA" id="ARBA00023122"/>
    </source>
</evidence>
<gene>
    <name evidence="6" type="ORF">FPZ54_12215</name>
</gene>
<dbReference type="RefSeq" id="WP_145847574.1">
    <property type="nucleotide sequence ID" value="NZ_CP042239.1"/>
</dbReference>
<dbReference type="Pfam" id="PF00571">
    <property type="entry name" value="CBS"/>
    <property type="match status" value="2"/>
</dbReference>
<dbReference type="Pfam" id="PF03471">
    <property type="entry name" value="CorC_HlyC"/>
    <property type="match status" value="1"/>
</dbReference>
<comment type="similarity">
    <text evidence="1">Belongs to the UPF0053 family. Hemolysin C subfamily.</text>
</comment>